<sequence length="99" mass="10629">MVSRQYRETDFQVETHDNRALLKVMALSTLALLAMVAGIAFPQNNLLLLLCAAFIAMFAATLCLAGRLGAELAGINGDGDELDPALTRIRVSSTGSYKQ</sequence>
<reference evidence="2" key="1">
    <citation type="submission" date="2020-05" db="EMBL/GenBank/DDBJ databases">
        <title>Identification of trans-AT polyketide cluster in two marine bacteria, producers of a novel glutaramide-containing polyketide sesbanimide D and analogs.</title>
        <authorList>
            <person name="Kacar D."/>
            <person name="Rodriguez P."/>
            <person name="Canedo L."/>
            <person name="Gonzalez E."/>
            <person name="Galan B."/>
            <person name="De La Calle F."/>
            <person name="Garcia J.L."/>
        </authorList>
    </citation>
    <scope>NUCLEOTIDE SEQUENCE</scope>
    <source>
        <strain evidence="2">PHM038</strain>
    </source>
</reference>
<dbReference type="RefSeq" id="WP_190291907.1">
    <property type="nucleotide sequence ID" value="NZ_JABFCZ010000013.1"/>
</dbReference>
<feature type="transmembrane region" description="Helical" evidence="1">
    <location>
        <begin position="46"/>
        <end position="65"/>
    </location>
</feature>
<comment type="caution">
    <text evidence="2">The sequence shown here is derived from an EMBL/GenBank/DDBJ whole genome shotgun (WGS) entry which is preliminary data.</text>
</comment>
<evidence type="ECO:0000256" key="1">
    <source>
        <dbReference type="SAM" id="Phobius"/>
    </source>
</evidence>
<feature type="transmembrane region" description="Helical" evidence="1">
    <location>
        <begin position="20"/>
        <end position="40"/>
    </location>
</feature>
<keyword evidence="1" id="KW-1133">Transmembrane helix</keyword>
<accession>A0A926S569</accession>
<keyword evidence="1" id="KW-0812">Transmembrane</keyword>
<organism evidence="2 3">
    <name type="scientific">Roseibium aggregatum</name>
    <dbReference type="NCBI Taxonomy" id="187304"/>
    <lineage>
        <taxon>Bacteria</taxon>
        <taxon>Pseudomonadati</taxon>
        <taxon>Pseudomonadota</taxon>
        <taxon>Alphaproteobacteria</taxon>
        <taxon>Hyphomicrobiales</taxon>
        <taxon>Stappiaceae</taxon>
        <taxon>Roseibium</taxon>
    </lineage>
</organism>
<evidence type="ECO:0000313" key="2">
    <source>
        <dbReference type="EMBL" id="MBD1547148.1"/>
    </source>
</evidence>
<keyword evidence="1" id="KW-0472">Membrane</keyword>
<gene>
    <name evidence="2" type="ORF">HK439_12835</name>
</gene>
<dbReference type="EMBL" id="JABFCZ010000013">
    <property type="protein sequence ID" value="MBD1547148.1"/>
    <property type="molecule type" value="Genomic_DNA"/>
</dbReference>
<dbReference type="Proteomes" id="UP000598467">
    <property type="component" value="Unassembled WGS sequence"/>
</dbReference>
<proteinExistence type="predicted"/>
<protein>
    <submittedName>
        <fullName evidence="2">Uncharacterized protein</fullName>
    </submittedName>
</protein>
<name>A0A926S569_9HYPH</name>
<dbReference type="AlphaFoldDB" id="A0A926S569"/>
<evidence type="ECO:0000313" key="3">
    <source>
        <dbReference type="Proteomes" id="UP000598467"/>
    </source>
</evidence>